<dbReference type="AlphaFoldDB" id="A0A1Q9ET81"/>
<evidence type="ECO:0000313" key="3">
    <source>
        <dbReference type="Proteomes" id="UP000186817"/>
    </source>
</evidence>
<comment type="caution">
    <text evidence="2">The sequence shown here is derived from an EMBL/GenBank/DDBJ whole genome shotgun (WGS) entry which is preliminary data.</text>
</comment>
<proteinExistence type="predicted"/>
<evidence type="ECO:0000313" key="2">
    <source>
        <dbReference type="EMBL" id="OLQ10615.1"/>
    </source>
</evidence>
<dbReference type="EMBL" id="LSRX01000075">
    <property type="protein sequence ID" value="OLQ10615.1"/>
    <property type="molecule type" value="Genomic_DNA"/>
</dbReference>
<feature type="domain" description="Methyltransferase type 11" evidence="1">
    <location>
        <begin position="38"/>
        <end position="128"/>
    </location>
</feature>
<dbReference type="Gene3D" id="3.40.50.150">
    <property type="entry name" value="Vaccinia Virus protein VP39"/>
    <property type="match status" value="1"/>
</dbReference>
<dbReference type="InterPro" id="IPR013216">
    <property type="entry name" value="Methyltransf_11"/>
</dbReference>
<dbReference type="SUPFAM" id="SSF53335">
    <property type="entry name" value="S-adenosyl-L-methionine-dependent methyltransferases"/>
    <property type="match status" value="1"/>
</dbReference>
<dbReference type="Pfam" id="PF08241">
    <property type="entry name" value="Methyltransf_11"/>
    <property type="match status" value="1"/>
</dbReference>
<dbReference type="InterPro" id="IPR029063">
    <property type="entry name" value="SAM-dependent_MTases_sf"/>
</dbReference>
<keyword evidence="3" id="KW-1185">Reference proteome</keyword>
<sequence length="283" mass="31377">MDGAETLTAFSGPVEAKESDIDFLQIALDCAPGMPLVLDVGCGSDCQCARWLQQKRTLFLCCLDMSTESLKKASTRMGSKTDFVRADFRQLGAIFRPRIFDMVSCFYSMQHAAAPLAVAKEMVTITAPSCPVAVAALADAVPDPDPSRLPLHPLPSPLRHCYKSFLPIGVLSESFQTWDCQLERSWVRTHVYQEANEFPCSREYTVVRKSDSWKDVVVTVTDTLTHPHAGMHEKEQDPCYSRQDTPGITLVRPMETFGDDDCPKGHMEILFEAALGLDVSLLP</sequence>
<accession>A0A1Q9ET81</accession>
<dbReference type="CDD" id="cd02440">
    <property type="entry name" value="AdoMet_MTases"/>
    <property type="match status" value="1"/>
</dbReference>
<evidence type="ECO:0000259" key="1">
    <source>
        <dbReference type="Pfam" id="PF08241"/>
    </source>
</evidence>
<name>A0A1Q9ET81_SYMMI</name>
<protein>
    <recommendedName>
        <fullName evidence="1">Methyltransferase type 11 domain-containing protein</fullName>
    </recommendedName>
</protein>
<organism evidence="2 3">
    <name type="scientific">Symbiodinium microadriaticum</name>
    <name type="common">Dinoflagellate</name>
    <name type="synonym">Zooxanthella microadriatica</name>
    <dbReference type="NCBI Taxonomy" id="2951"/>
    <lineage>
        <taxon>Eukaryota</taxon>
        <taxon>Sar</taxon>
        <taxon>Alveolata</taxon>
        <taxon>Dinophyceae</taxon>
        <taxon>Suessiales</taxon>
        <taxon>Symbiodiniaceae</taxon>
        <taxon>Symbiodinium</taxon>
    </lineage>
</organism>
<reference evidence="2 3" key="1">
    <citation type="submission" date="2016-02" db="EMBL/GenBank/DDBJ databases">
        <title>Genome analysis of coral dinoflagellate symbionts highlights evolutionary adaptations to a symbiotic lifestyle.</title>
        <authorList>
            <person name="Aranda M."/>
            <person name="Li Y."/>
            <person name="Liew Y.J."/>
            <person name="Baumgarten S."/>
            <person name="Simakov O."/>
            <person name="Wilson M."/>
            <person name="Piel J."/>
            <person name="Ashoor H."/>
            <person name="Bougouffa S."/>
            <person name="Bajic V.B."/>
            <person name="Ryu T."/>
            <person name="Ravasi T."/>
            <person name="Bayer T."/>
            <person name="Micklem G."/>
            <person name="Kim H."/>
            <person name="Bhak J."/>
            <person name="Lajeunesse T.C."/>
            <person name="Voolstra C.R."/>
        </authorList>
    </citation>
    <scope>NUCLEOTIDE SEQUENCE [LARGE SCALE GENOMIC DNA]</scope>
    <source>
        <strain evidence="2 3">CCMP2467</strain>
    </source>
</reference>
<gene>
    <name evidence="2" type="ORF">AK812_SmicGene5683</name>
</gene>
<dbReference type="GO" id="GO:0008757">
    <property type="term" value="F:S-adenosylmethionine-dependent methyltransferase activity"/>
    <property type="evidence" value="ECO:0007669"/>
    <property type="project" value="InterPro"/>
</dbReference>
<dbReference type="Proteomes" id="UP000186817">
    <property type="component" value="Unassembled WGS sequence"/>
</dbReference>